<name>A0A644XKH9_9ZZZZ</name>
<dbReference type="EMBL" id="VSSQ01002328">
    <property type="protein sequence ID" value="MPM14733.1"/>
    <property type="molecule type" value="Genomic_DNA"/>
</dbReference>
<protein>
    <submittedName>
        <fullName evidence="1">Uncharacterized protein</fullName>
    </submittedName>
</protein>
<organism evidence="1">
    <name type="scientific">bioreactor metagenome</name>
    <dbReference type="NCBI Taxonomy" id="1076179"/>
    <lineage>
        <taxon>unclassified sequences</taxon>
        <taxon>metagenomes</taxon>
        <taxon>ecological metagenomes</taxon>
    </lineage>
</organism>
<sequence length="63" mass="7053">MDETLSGLEMPAPEHVPSSGVLFFALVSSLPHKLASHHRRDRGGAYCRLYRLGFDKKGEARKE</sequence>
<dbReference type="AlphaFoldDB" id="A0A644XKH9"/>
<evidence type="ECO:0000313" key="1">
    <source>
        <dbReference type="EMBL" id="MPM14733.1"/>
    </source>
</evidence>
<accession>A0A644XKH9</accession>
<gene>
    <name evidence="1" type="ORF">SDC9_61097</name>
</gene>
<comment type="caution">
    <text evidence="1">The sequence shown here is derived from an EMBL/GenBank/DDBJ whole genome shotgun (WGS) entry which is preliminary data.</text>
</comment>
<proteinExistence type="predicted"/>
<reference evidence="1" key="1">
    <citation type="submission" date="2019-08" db="EMBL/GenBank/DDBJ databases">
        <authorList>
            <person name="Kucharzyk K."/>
            <person name="Murdoch R.W."/>
            <person name="Higgins S."/>
            <person name="Loffler F."/>
        </authorList>
    </citation>
    <scope>NUCLEOTIDE SEQUENCE</scope>
</reference>